<accession>A0ABS2GDJ4</accession>
<sequence>MKKGVMVPVLLAVGILVPAAAITAVYGQWEKETFYLEDIQGDRAALDPFLVTGQFSDGDYTLNYQLEDGELTTSFQLGGGTAYHDWEETEEYTLVMGEGENAQTRYVNEGFYQNYHVLPAADAEITVLSGTPLSAEELRREIENRLFYFIDGDDYVNARIQYSKGVVCYYDEMYFDMEPNLDSWITFRSEDGVVQDIPATAFRSVLLELPLEISAAVDVQLREDGSVGWSSFAGTGGLDGMRADAVYLDGHKYLTFCTTAYHSGKMGIYDIDLQEVYEAGNPYVTGNVCRSYGYFGETAVDKDHKILGLEQMGDRLMLLRTSGTQVILELYSTEGILLDSLTVELPLPVTNYSVSVQENGAAAVINWDLGSLEYGYNVYYNSGIEVSADGKITENFRKEGLPWLAIGQVGDQLLTIEEESVIPFGEEGFWQGRATPKRYYVTVHDKTFTDVLYRGEIHTDAADDYKSVYDKFYTKDSKRIVGTVKNNGGENSWSDADPYKRGLWETTIGIKGKEAAS</sequence>
<organism evidence="1 2">
    <name type="scientific">Anaerotignum lactatifermentans</name>
    <dbReference type="NCBI Taxonomy" id="160404"/>
    <lineage>
        <taxon>Bacteria</taxon>
        <taxon>Bacillati</taxon>
        <taxon>Bacillota</taxon>
        <taxon>Clostridia</taxon>
        <taxon>Lachnospirales</taxon>
        <taxon>Anaerotignaceae</taxon>
        <taxon>Anaerotignum</taxon>
    </lineage>
</organism>
<keyword evidence="2" id="KW-1185">Reference proteome</keyword>
<comment type="caution">
    <text evidence="1">The sequence shown here is derived from an EMBL/GenBank/DDBJ whole genome shotgun (WGS) entry which is preliminary data.</text>
</comment>
<name>A0ABS2GDJ4_9FIRM</name>
<gene>
    <name evidence="1" type="ORF">H9X83_11945</name>
</gene>
<dbReference type="Proteomes" id="UP000729290">
    <property type="component" value="Unassembled WGS sequence"/>
</dbReference>
<dbReference type="RefSeq" id="WP_205134485.1">
    <property type="nucleotide sequence ID" value="NZ_JACSNT010000021.1"/>
</dbReference>
<protein>
    <recommendedName>
        <fullName evidence="3">Arylsulfotransferase N-terminal domain-containing protein</fullName>
    </recommendedName>
</protein>
<reference evidence="1 2" key="1">
    <citation type="journal article" date="2021" name="Sci. Rep.">
        <title>The distribution of antibiotic resistance genes in chicken gut microbiota commensals.</title>
        <authorList>
            <person name="Juricova H."/>
            <person name="Matiasovicova J."/>
            <person name="Kubasova T."/>
            <person name="Cejkova D."/>
            <person name="Rychlik I."/>
        </authorList>
    </citation>
    <scope>NUCLEOTIDE SEQUENCE [LARGE SCALE GENOMIC DNA]</scope>
    <source>
        <strain evidence="1 2">An431b</strain>
    </source>
</reference>
<evidence type="ECO:0000313" key="2">
    <source>
        <dbReference type="Proteomes" id="UP000729290"/>
    </source>
</evidence>
<dbReference type="EMBL" id="JACSNV010000024">
    <property type="protein sequence ID" value="MBM6878853.1"/>
    <property type="molecule type" value="Genomic_DNA"/>
</dbReference>
<evidence type="ECO:0008006" key="3">
    <source>
        <dbReference type="Google" id="ProtNLM"/>
    </source>
</evidence>
<proteinExistence type="predicted"/>
<evidence type="ECO:0000313" key="1">
    <source>
        <dbReference type="EMBL" id="MBM6878853.1"/>
    </source>
</evidence>